<dbReference type="AlphaFoldDB" id="A0A430ABC0"/>
<evidence type="ECO:0000259" key="2">
    <source>
        <dbReference type="Pfam" id="PF12146"/>
    </source>
</evidence>
<sequence length="255" mass="28601">MTIKQTLPKTVFFRGGKRAVILMHAYTGTPNDVRSLGRYLNNQGYTVLMPLFEGHGTTRPEDILEAGPGIWKRQLNDYLQEFQANGYNEVAVFGLSLGGLFAMSAVTDSTEQIIGGGEFCSPITPENETNIFPTFLYYAKTVMKKAGCGEAEINRRLMDIEKLLPKQLGEIKEFSSKVFNQLPYVTQPTLLVQAAKDKMINPNDVYEVEKQLKASPSVVKWYPESGHVITVGPEKKQLQEDVLSFINNLNWCQPN</sequence>
<feature type="active site" description="Charge relay system" evidence="1">
    <location>
        <position position="227"/>
    </location>
</feature>
<keyword evidence="4" id="KW-1185">Reference proteome</keyword>
<evidence type="ECO:0000256" key="1">
    <source>
        <dbReference type="PIRSR" id="PIRSR017388-1"/>
    </source>
</evidence>
<name>A0A430ABC0_9ENTE</name>
<comment type="caution">
    <text evidence="3">The sequence shown here is derived from an EMBL/GenBank/DDBJ whole genome shotgun (WGS) entry which is preliminary data.</text>
</comment>
<evidence type="ECO:0000313" key="3">
    <source>
        <dbReference type="EMBL" id="RSU04527.1"/>
    </source>
</evidence>
<dbReference type="InterPro" id="IPR029058">
    <property type="entry name" value="AB_hydrolase_fold"/>
</dbReference>
<dbReference type="InterPro" id="IPR012354">
    <property type="entry name" value="Esterase_lipase"/>
</dbReference>
<evidence type="ECO:0000313" key="4">
    <source>
        <dbReference type="Proteomes" id="UP000287101"/>
    </source>
</evidence>
<dbReference type="OrthoDB" id="9800213at2"/>
<dbReference type="PANTHER" id="PTHR11614">
    <property type="entry name" value="PHOSPHOLIPASE-RELATED"/>
    <property type="match status" value="1"/>
</dbReference>
<dbReference type="Proteomes" id="UP000287101">
    <property type="component" value="Unassembled WGS sequence"/>
</dbReference>
<dbReference type="InterPro" id="IPR022742">
    <property type="entry name" value="Hydrolase_4"/>
</dbReference>
<dbReference type="EMBL" id="NGJY01000001">
    <property type="protein sequence ID" value="RSU04527.1"/>
    <property type="molecule type" value="Genomic_DNA"/>
</dbReference>
<dbReference type="SUPFAM" id="SSF53474">
    <property type="entry name" value="alpha/beta-Hydrolases"/>
    <property type="match status" value="1"/>
</dbReference>
<accession>A0A430ABC0</accession>
<dbReference type="Pfam" id="PF12146">
    <property type="entry name" value="Hydrolase_4"/>
    <property type="match status" value="1"/>
</dbReference>
<feature type="domain" description="Serine aminopeptidase S33" evidence="2">
    <location>
        <begin position="17"/>
        <end position="230"/>
    </location>
</feature>
<organism evidence="3 4">
    <name type="scientific">Vagococcus fessus</name>
    <dbReference type="NCBI Taxonomy" id="120370"/>
    <lineage>
        <taxon>Bacteria</taxon>
        <taxon>Bacillati</taxon>
        <taxon>Bacillota</taxon>
        <taxon>Bacilli</taxon>
        <taxon>Lactobacillales</taxon>
        <taxon>Enterococcaceae</taxon>
        <taxon>Vagococcus</taxon>
    </lineage>
</organism>
<feature type="active site" description="Charge relay system" evidence="1">
    <location>
        <position position="197"/>
    </location>
</feature>
<dbReference type="InterPro" id="IPR051044">
    <property type="entry name" value="MAG_DAG_Lipase"/>
</dbReference>
<gene>
    <name evidence="3" type="ORF">CBF31_00465</name>
</gene>
<dbReference type="RefSeq" id="WP_126829875.1">
    <property type="nucleotide sequence ID" value="NZ_CBCRYB010000006.1"/>
</dbReference>
<proteinExistence type="predicted"/>
<reference evidence="3 4" key="1">
    <citation type="submission" date="2017-05" db="EMBL/GenBank/DDBJ databases">
        <title>Vagococcus spp. assemblies.</title>
        <authorList>
            <person name="Gulvik C.A."/>
        </authorList>
    </citation>
    <scope>NUCLEOTIDE SEQUENCE [LARGE SCALE GENOMIC DNA]</scope>
    <source>
        <strain evidence="3 4">CCUG 41755</strain>
    </source>
</reference>
<dbReference type="Gene3D" id="3.40.50.1820">
    <property type="entry name" value="alpha/beta hydrolase"/>
    <property type="match status" value="1"/>
</dbReference>
<dbReference type="PIRSF" id="PIRSF017388">
    <property type="entry name" value="Esterase_lipase"/>
    <property type="match status" value="1"/>
</dbReference>
<dbReference type="GO" id="GO:0052689">
    <property type="term" value="F:carboxylic ester hydrolase activity"/>
    <property type="evidence" value="ECO:0007669"/>
    <property type="project" value="InterPro"/>
</dbReference>
<feature type="active site" description="Nucleophile" evidence="1">
    <location>
        <position position="96"/>
    </location>
</feature>
<protein>
    <recommendedName>
        <fullName evidence="2">Serine aminopeptidase S33 domain-containing protein</fullName>
    </recommendedName>
</protein>